<keyword evidence="7" id="KW-0695">RNA-directed DNA polymerase</keyword>
<evidence type="ECO:0000256" key="3">
    <source>
        <dbReference type="ARBA" id="ARBA00022759"/>
    </source>
</evidence>
<dbReference type="Proteomes" id="UP001151760">
    <property type="component" value="Unassembled WGS sequence"/>
</dbReference>
<keyword evidence="8" id="KW-0548">Nucleotidyltransferase</keyword>
<evidence type="ECO:0000256" key="6">
    <source>
        <dbReference type="ARBA" id="ARBA00022908"/>
    </source>
</evidence>
<dbReference type="PANTHER" id="PTHR42648:SF11">
    <property type="entry name" value="TRANSPOSON TY4-P GAG-POL POLYPROTEIN"/>
    <property type="match status" value="1"/>
</dbReference>
<reference evidence="13" key="1">
    <citation type="journal article" date="2022" name="Int. J. Mol. Sci.">
        <title>Draft Genome of Tanacetum Coccineum: Genomic Comparison of Closely Related Tanacetum-Family Plants.</title>
        <authorList>
            <person name="Yamashiro T."/>
            <person name="Shiraishi A."/>
            <person name="Nakayama K."/>
            <person name="Satake H."/>
        </authorList>
    </citation>
    <scope>NUCLEOTIDE SEQUENCE</scope>
</reference>
<keyword evidence="10" id="KW-0511">Multifunctional enzyme</keyword>
<evidence type="ECO:0000256" key="2">
    <source>
        <dbReference type="ARBA" id="ARBA00022723"/>
    </source>
</evidence>
<evidence type="ECO:0000256" key="1">
    <source>
        <dbReference type="ARBA" id="ARBA00022722"/>
    </source>
</evidence>
<reference evidence="13" key="2">
    <citation type="submission" date="2022-01" db="EMBL/GenBank/DDBJ databases">
        <authorList>
            <person name="Yamashiro T."/>
            <person name="Shiraishi A."/>
            <person name="Satake H."/>
            <person name="Nakayama K."/>
        </authorList>
    </citation>
    <scope>NUCLEOTIDE SEQUENCE</scope>
</reference>
<evidence type="ECO:0000256" key="5">
    <source>
        <dbReference type="ARBA" id="ARBA00022842"/>
    </source>
</evidence>
<dbReference type="Pfam" id="PF25597">
    <property type="entry name" value="SH3_retrovirus"/>
    <property type="match status" value="1"/>
</dbReference>
<evidence type="ECO:0000256" key="7">
    <source>
        <dbReference type="ARBA" id="ARBA00022918"/>
    </source>
</evidence>
<keyword evidence="8" id="KW-0239">DNA-directed DNA polymerase</keyword>
<dbReference type="InterPro" id="IPR013103">
    <property type="entry name" value="RVT_2"/>
</dbReference>
<dbReference type="Gene3D" id="3.30.420.10">
    <property type="entry name" value="Ribonuclease H-like superfamily/Ribonuclease H"/>
    <property type="match status" value="1"/>
</dbReference>
<evidence type="ECO:0000259" key="11">
    <source>
        <dbReference type="Pfam" id="PF07727"/>
    </source>
</evidence>
<feature type="domain" description="Retroviral polymerase SH3-like" evidence="12">
    <location>
        <begin position="126"/>
        <end position="171"/>
    </location>
</feature>
<accession>A0ABQ5IJT5</accession>
<keyword evidence="1" id="KW-0540">Nuclease</keyword>
<keyword evidence="8" id="KW-0808">Transferase</keyword>
<dbReference type="InterPro" id="IPR039537">
    <property type="entry name" value="Retrotran_Ty1/copia-like"/>
</dbReference>
<dbReference type="Pfam" id="PF07727">
    <property type="entry name" value="RVT_2"/>
    <property type="match status" value="1"/>
</dbReference>
<feature type="domain" description="Reverse transcriptase Ty1/copia-type" evidence="11">
    <location>
        <begin position="257"/>
        <end position="394"/>
    </location>
</feature>
<evidence type="ECO:0000256" key="10">
    <source>
        <dbReference type="ARBA" id="ARBA00023268"/>
    </source>
</evidence>
<evidence type="ECO:0000313" key="14">
    <source>
        <dbReference type="Proteomes" id="UP001151760"/>
    </source>
</evidence>
<comment type="caution">
    <text evidence="13">The sequence shown here is derived from an EMBL/GenBank/DDBJ whole genome shotgun (WGS) entry which is preliminary data.</text>
</comment>
<keyword evidence="5" id="KW-0460">Magnesium</keyword>
<name>A0ABQ5IJT5_9ASTR</name>
<keyword evidence="4" id="KW-0378">Hydrolase</keyword>
<keyword evidence="3" id="KW-0255">Endonuclease</keyword>
<evidence type="ECO:0000313" key="13">
    <source>
        <dbReference type="EMBL" id="GJU00379.1"/>
    </source>
</evidence>
<dbReference type="InterPro" id="IPR012337">
    <property type="entry name" value="RNaseH-like_sf"/>
</dbReference>
<dbReference type="SUPFAM" id="SSF53098">
    <property type="entry name" value="Ribonuclease H-like"/>
    <property type="match status" value="1"/>
</dbReference>
<dbReference type="InterPro" id="IPR036397">
    <property type="entry name" value="RNaseH_sf"/>
</dbReference>
<dbReference type="PANTHER" id="PTHR42648">
    <property type="entry name" value="TRANSPOSASE, PUTATIVE-RELATED"/>
    <property type="match status" value="1"/>
</dbReference>
<evidence type="ECO:0000256" key="8">
    <source>
        <dbReference type="ARBA" id="ARBA00022932"/>
    </source>
</evidence>
<dbReference type="EMBL" id="BQNB010020858">
    <property type="protein sequence ID" value="GJU00379.1"/>
    <property type="molecule type" value="Genomic_DNA"/>
</dbReference>
<organism evidence="13 14">
    <name type="scientific">Tanacetum coccineum</name>
    <dbReference type="NCBI Taxonomy" id="301880"/>
    <lineage>
        <taxon>Eukaryota</taxon>
        <taxon>Viridiplantae</taxon>
        <taxon>Streptophyta</taxon>
        <taxon>Embryophyta</taxon>
        <taxon>Tracheophyta</taxon>
        <taxon>Spermatophyta</taxon>
        <taxon>Magnoliopsida</taxon>
        <taxon>eudicotyledons</taxon>
        <taxon>Gunneridae</taxon>
        <taxon>Pentapetalae</taxon>
        <taxon>asterids</taxon>
        <taxon>campanulids</taxon>
        <taxon>Asterales</taxon>
        <taxon>Asteraceae</taxon>
        <taxon>Asteroideae</taxon>
        <taxon>Anthemideae</taxon>
        <taxon>Anthemidinae</taxon>
        <taxon>Tanacetum</taxon>
    </lineage>
</organism>
<evidence type="ECO:0000256" key="9">
    <source>
        <dbReference type="ARBA" id="ARBA00023172"/>
    </source>
</evidence>
<keyword evidence="6" id="KW-0229">DNA integration</keyword>
<protein>
    <submittedName>
        <fullName evidence="13">Retrovirus-related pol polyprotein from transposon TNT 1-94</fullName>
    </submittedName>
</protein>
<evidence type="ECO:0000259" key="12">
    <source>
        <dbReference type="Pfam" id="PF25597"/>
    </source>
</evidence>
<evidence type="ECO:0000256" key="4">
    <source>
        <dbReference type="ARBA" id="ARBA00022801"/>
    </source>
</evidence>
<proteinExistence type="predicted"/>
<sequence length="396" mass="45362">MGKSKKKLHKPKSEDTNQEKLYLLHMDLCGLMCVASVNGKKYIIIIVDDYYRFTWVKCLRSKDEAPDFIIKFLKMIQKQLQLHVTPKIIPSHVFVTAKHHMSFYMKNFPTYHFSTYLVHSVILTNDSENLGKLQPKADIGIFIGYATKKAFRIYNRSTRRIIKTIHVDFDGLTAMASEPNSSGPALHEMTPTTISSGLVPNLPPSTPFVSPSRTDWDILFQPLFDELLNPTSISDCPAPEVIAPIAEVELNEFERLEVWELVHRPDKVMVITLKGIYKVKLDKLGGILKNKARVVALGYRQEEGIDFEESFPPMARLDAIQIFLAFAAQMNMIVYQMDVKTTFLNGILREEVYVSQPDGFVDQDNPNHVYKLKKALYGLKQALRVWYDLLLKFLLS</sequence>
<gene>
    <name evidence="13" type="ORF">Tco_1110717</name>
</gene>
<dbReference type="InterPro" id="IPR057670">
    <property type="entry name" value="SH3_retrovirus"/>
</dbReference>
<keyword evidence="2" id="KW-0479">Metal-binding</keyword>
<keyword evidence="14" id="KW-1185">Reference proteome</keyword>
<keyword evidence="9" id="KW-0233">DNA recombination</keyword>